<keyword evidence="1" id="KW-1133">Transmembrane helix</keyword>
<keyword evidence="3" id="KW-1185">Reference proteome</keyword>
<dbReference type="Gene3D" id="3.40.50.1580">
    <property type="entry name" value="Nucleoside phosphorylase domain"/>
    <property type="match status" value="1"/>
</dbReference>
<dbReference type="EMBL" id="KZ825884">
    <property type="protein sequence ID" value="PYH93839.1"/>
    <property type="molecule type" value="Genomic_DNA"/>
</dbReference>
<dbReference type="VEuPathDB" id="FungiDB:BO71DRAFT_244827"/>
<dbReference type="Proteomes" id="UP000247810">
    <property type="component" value="Unassembled WGS sequence"/>
</dbReference>
<dbReference type="PANTHER" id="PTHR46082">
    <property type="entry name" value="ATP/GTP-BINDING PROTEIN-RELATED"/>
    <property type="match status" value="1"/>
</dbReference>
<protein>
    <submittedName>
        <fullName evidence="2">Purine and uridine phosphorylase</fullName>
    </submittedName>
</protein>
<keyword evidence="1" id="KW-0812">Transmembrane</keyword>
<name>A0A319D957_9EURO</name>
<reference evidence="2 3" key="1">
    <citation type="submission" date="2018-02" db="EMBL/GenBank/DDBJ databases">
        <title>The genomes of Aspergillus section Nigri reveals drivers in fungal speciation.</title>
        <authorList>
            <consortium name="DOE Joint Genome Institute"/>
            <person name="Vesth T.C."/>
            <person name="Nybo J."/>
            <person name="Theobald S."/>
            <person name="Brandl J."/>
            <person name="Frisvad J.C."/>
            <person name="Nielsen K.F."/>
            <person name="Lyhne E.K."/>
            <person name="Kogle M.E."/>
            <person name="Kuo A."/>
            <person name="Riley R."/>
            <person name="Clum A."/>
            <person name="Nolan M."/>
            <person name="Lipzen A."/>
            <person name="Salamov A."/>
            <person name="Henrissat B."/>
            <person name="Wiebenga A."/>
            <person name="De vries R.P."/>
            <person name="Grigoriev I.V."/>
            <person name="Mortensen U.H."/>
            <person name="Andersen M.R."/>
            <person name="Baker S.E."/>
        </authorList>
    </citation>
    <scope>NUCLEOTIDE SEQUENCE [LARGE SCALE GENOMIC DNA]</scope>
    <source>
        <strain evidence="2 3">CBS 707.79</strain>
    </source>
</reference>
<sequence length="318" mass="34985">MMPCPALDEFQIGWICALPIEAAAAQEIFDETFGALEEQDDADSNIYTLGRIGRHYVVLTCLGGNYGMTSATTAANHMTRTFSKSLRIGLLVGIGGGIPSAAHDMRLGDIVVSHPTGTCGGVIQCHVGKIERDGKLIRTGSLNSPPRLLLAAAAQMRAAELTDDPCYPSYIEEIIQRSSRTRQTFCRPSQESDRLFHSQYEHPTGEATCEGCSAEREVEREERHHEPLPHYGIIASGNIIKHGGTRDRIQRETGALCFEMEATGLMIGSIAGIYYFSSCLLRQRIARIRTSWPGVARREIGGYLQNTDWGAQRQKAQK</sequence>
<organism evidence="2 3">
    <name type="scientific">Aspergillus ellipticus CBS 707.79</name>
    <dbReference type="NCBI Taxonomy" id="1448320"/>
    <lineage>
        <taxon>Eukaryota</taxon>
        <taxon>Fungi</taxon>
        <taxon>Dikarya</taxon>
        <taxon>Ascomycota</taxon>
        <taxon>Pezizomycotina</taxon>
        <taxon>Eurotiomycetes</taxon>
        <taxon>Eurotiomycetidae</taxon>
        <taxon>Eurotiales</taxon>
        <taxon>Aspergillaceae</taxon>
        <taxon>Aspergillus</taxon>
        <taxon>Aspergillus subgen. Circumdati</taxon>
    </lineage>
</organism>
<evidence type="ECO:0000313" key="3">
    <source>
        <dbReference type="Proteomes" id="UP000247810"/>
    </source>
</evidence>
<dbReference type="PANTHER" id="PTHR46082:SF11">
    <property type="entry name" value="AAA+ ATPASE DOMAIN-CONTAINING PROTEIN-RELATED"/>
    <property type="match status" value="1"/>
</dbReference>
<keyword evidence="1" id="KW-0472">Membrane</keyword>
<dbReference type="InterPro" id="IPR035994">
    <property type="entry name" value="Nucleoside_phosphorylase_sf"/>
</dbReference>
<feature type="transmembrane region" description="Helical" evidence="1">
    <location>
        <begin position="262"/>
        <end position="281"/>
    </location>
</feature>
<dbReference type="InterPro" id="IPR053137">
    <property type="entry name" value="NLR-like"/>
</dbReference>
<accession>A0A319D957</accession>
<dbReference type="AlphaFoldDB" id="A0A319D957"/>
<evidence type="ECO:0000256" key="1">
    <source>
        <dbReference type="SAM" id="Phobius"/>
    </source>
</evidence>
<dbReference type="OrthoDB" id="1577640at2759"/>
<proteinExistence type="predicted"/>
<dbReference type="GO" id="GO:0009116">
    <property type="term" value="P:nucleoside metabolic process"/>
    <property type="evidence" value="ECO:0007669"/>
    <property type="project" value="InterPro"/>
</dbReference>
<dbReference type="GO" id="GO:0003824">
    <property type="term" value="F:catalytic activity"/>
    <property type="evidence" value="ECO:0007669"/>
    <property type="project" value="InterPro"/>
</dbReference>
<dbReference type="STRING" id="1448320.A0A319D957"/>
<evidence type="ECO:0000313" key="2">
    <source>
        <dbReference type="EMBL" id="PYH93839.1"/>
    </source>
</evidence>
<gene>
    <name evidence="2" type="ORF">BO71DRAFT_244827</name>
</gene>
<dbReference type="SUPFAM" id="SSF53167">
    <property type="entry name" value="Purine and uridine phosphorylases"/>
    <property type="match status" value="1"/>
</dbReference>